<organism evidence="1 2">
    <name type="scientific">Pararhodobacter oceanensis</name>
    <dbReference type="NCBI Taxonomy" id="2172121"/>
    <lineage>
        <taxon>Bacteria</taxon>
        <taxon>Pseudomonadati</taxon>
        <taxon>Pseudomonadota</taxon>
        <taxon>Alphaproteobacteria</taxon>
        <taxon>Rhodobacterales</taxon>
        <taxon>Paracoccaceae</taxon>
        <taxon>Pararhodobacter</taxon>
    </lineage>
</organism>
<dbReference type="SUPFAM" id="SSF53335">
    <property type="entry name" value="S-adenosyl-L-methionine-dependent methyltransferases"/>
    <property type="match status" value="1"/>
</dbReference>
<dbReference type="PANTHER" id="PTHR43861:SF1">
    <property type="entry name" value="TRANS-ACONITATE 2-METHYLTRANSFERASE"/>
    <property type="match status" value="1"/>
</dbReference>
<dbReference type="CDD" id="cd02440">
    <property type="entry name" value="AdoMet_MTases"/>
    <property type="match status" value="1"/>
</dbReference>
<dbReference type="Gene3D" id="3.40.50.150">
    <property type="entry name" value="Vaccinia Virus protein VP39"/>
    <property type="match status" value="1"/>
</dbReference>
<dbReference type="PANTHER" id="PTHR43861">
    <property type="entry name" value="TRANS-ACONITATE 2-METHYLTRANSFERASE-RELATED"/>
    <property type="match status" value="1"/>
</dbReference>
<protein>
    <submittedName>
        <fullName evidence="1">SAM-dependent methyltransferase</fullName>
    </submittedName>
</protein>
<evidence type="ECO:0000313" key="2">
    <source>
        <dbReference type="Proteomes" id="UP000245911"/>
    </source>
</evidence>
<comment type="caution">
    <text evidence="1">The sequence shown here is derived from an EMBL/GenBank/DDBJ whole genome shotgun (WGS) entry which is preliminary data.</text>
</comment>
<gene>
    <name evidence="1" type="ORF">DDE20_15730</name>
</gene>
<dbReference type="EMBL" id="QDKM01000009">
    <property type="protein sequence ID" value="PVH27814.1"/>
    <property type="molecule type" value="Genomic_DNA"/>
</dbReference>
<dbReference type="GO" id="GO:0008168">
    <property type="term" value="F:methyltransferase activity"/>
    <property type="evidence" value="ECO:0007669"/>
    <property type="project" value="UniProtKB-KW"/>
</dbReference>
<dbReference type="Pfam" id="PF13489">
    <property type="entry name" value="Methyltransf_23"/>
    <property type="match status" value="1"/>
</dbReference>
<sequence>MIEDTAPDADLQSFIARLPAGAAVLDLGCGPGPASAAMLAAGLEVDPVDATPAMVELARACTGNRARLATFDDLIAHAAYDGVWANFSLLHAPRADLPRYLEAIRAALTEDGVFHIGMKLGAGEERDDLGRFYSYYSRDELAGLLATAGLEILSEEIRTEAGLSGKPAAGITILTRALPQ</sequence>
<dbReference type="OrthoDB" id="9804312at2"/>
<dbReference type="InterPro" id="IPR029063">
    <property type="entry name" value="SAM-dependent_MTases_sf"/>
</dbReference>
<dbReference type="AlphaFoldDB" id="A0A2T8HQV5"/>
<keyword evidence="1" id="KW-0808">Transferase</keyword>
<dbReference type="GO" id="GO:0032259">
    <property type="term" value="P:methylation"/>
    <property type="evidence" value="ECO:0007669"/>
    <property type="project" value="UniProtKB-KW"/>
</dbReference>
<evidence type="ECO:0000313" key="1">
    <source>
        <dbReference type="EMBL" id="PVH27814.1"/>
    </source>
</evidence>
<proteinExistence type="predicted"/>
<reference evidence="1 2" key="1">
    <citation type="submission" date="2018-04" db="EMBL/GenBank/DDBJ databases">
        <title>Pararhodobacter oceanense sp. nov., isolated from marine intertidal sediment.</title>
        <authorList>
            <person name="Wang X.-L."/>
            <person name="Du Z.-J."/>
        </authorList>
    </citation>
    <scope>NUCLEOTIDE SEQUENCE [LARGE SCALE GENOMIC DNA]</scope>
    <source>
        <strain evidence="1 2">AM505</strain>
    </source>
</reference>
<keyword evidence="1" id="KW-0489">Methyltransferase</keyword>
<accession>A0A2T8HQV5</accession>
<keyword evidence="2" id="KW-1185">Reference proteome</keyword>
<name>A0A2T8HQV5_9RHOB</name>
<dbReference type="Proteomes" id="UP000245911">
    <property type="component" value="Unassembled WGS sequence"/>
</dbReference>